<name>A0A6S7A8Z3_9BURK</name>
<dbReference type="AlphaFoldDB" id="A0A6S7A8Z3"/>
<dbReference type="Proteomes" id="UP000494111">
    <property type="component" value="Unassembled WGS sequence"/>
</dbReference>
<reference evidence="2 3" key="1">
    <citation type="submission" date="2020-04" db="EMBL/GenBank/DDBJ databases">
        <authorList>
            <person name="De Canck E."/>
        </authorList>
    </citation>
    <scope>NUCLEOTIDE SEQUENCE [LARGE SCALE GENOMIC DNA]</scope>
    <source>
        <strain evidence="2 3">LMG 3458</strain>
    </source>
</reference>
<gene>
    <name evidence="2" type="ORF">LMG3458_03680</name>
</gene>
<organism evidence="2 3">
    <name type="scientific">Achromobacter deleyi</name>
    <dbReference type="NCBI Taxonomy" id="1353891"/>
    <lineage>
        <taxon>Bacteria</taxon>
        <taxon>Pseudomonadati</taxon>
        <taxon>Pseudomonadota</taxon>
        <taxon>Betaproteobacteria</taxon>
        <taxon>Burkholderiales</taxon>
        <taxon>Alcaligenaceae</taxon>
        <taxon>Achromobacter</taxon>
    </lineage>
</organism>
<evidence type="ECO:0000256" key="1">
    <source>
        <dbReference type="SAM" id="Phobius"/>
    </source>
</evidence>
<feature type="transmembrane region" description="Helical" evidence="1">
    <location>
        <begin position="6"/>
        <end position="28"/>
    </location>
</feature>
<protein>
    <submittedName>
        <fullName evidence="2">Uncharacterized protein</fullName>
    </submittedName>
</protein>
<dbReference type="PROSITE" id="PS51257">
    <property type="entry name" value="PROKAR_LIPOPROTEIN"/>
    <property type="match status" value="1"/>
</dbReference>
<dbReference type="RefSeq" id="WP_175192015.1">
    <property type="nucleotide sequence ID" value="NZ_CADIJO010000012.1"/>
</dbReference>
<keyword evidence="1" id="KW-0472">Membrane</keyword>
<feature type="transmembrane region" description="Helical" evidence="1">
    <location>
        <begin position="49"/>
        <end position="67"/>
    </location>
</feature>
<proteinExistence type="predicted"/>
<evidence type="ECO:0000313" key="2">
    <source>
        <dbReference type="EMBL" id="CAB3717719.1"/>
    </source>
</evidence>
<keyword evidence="1" id="KW-1133">Transmembrane helix</keyword>
<keyword evidence="1" id="KW-0812">Transmembrane</keyword>
<dbReference type="EMBL" id="CADIJO010000012">
    <property type="protein sequence ID" value="CAB3717719.1"/>
    <property type="molecule type" value="Genomic_DNA"/>
</dbReference>
<sequence length="70" mass="8236">MRVLLYWVLIAIIVACLILAISDLVRLSRNHFKNRGQPFAKEALYCHRFQTHIAISVLAAWIIVLYLRHY</sequence>
<evidence type="ECO:0000313" key="3">
    <source>
        <dbReference type="Proteomes" id="UP000494111"/>
    </source>
</evidence>
<accession>A0A6S7A8Z3</accession>